<protein>
    <recommendedName>
        <fullName evidence="7">Importin subunit alpha</fullName>
    </recommendedName>
</protein>
<dbReference type="Proteomes" id="UP000054248">
    <property type="component" value="Unassembled WGS sequence"/>
</dbReference>
<name>A0A0C3QBU4_9AGAM</name>
<dbReference type="PANTHER" id="PTHR23316">
    <property type="entry name" value="IMPORTIN ALPHA"/>
    <property type="match status" value="1"/>
</dbReference>
<comment type="similarity">
    <text evidence="1">Belongs to the importin alpha family.</text>
</comment>
<dbReference type="Gene3D" id="1.25.10.10">
    <property type="entry name" value="Leucine-rich Repeat Variant"/>
    <property type="match status" value="1"/>
</dbReference>
<proteinExistence type="inferred from homology"/>
<dbReference type="AlphaFoldDB" id="A0A0C3QBU4"/>
<organism evidence="5 6">
    <name type="scientific">Tulasnella calospora MUT 4182</name>
    <dbReference type="NCBI Taxonomy" id="1051891"/>
    <lineage>
        <taxon>Eukaryota</taxon>
        <taxon>Fungi</taxon>
        <taxon>Dikarya</taxon>
        <taxon>Basidiomycota</taxon>
        <taxon>Agaricomycotina</taxon>
        <taxon>Agaricomycetes</taxon>
        <taxon>Cantharellales</taxon>
        <taxon>Tulasnellaceae</taxon>
        <taxon>Tulasnella</taxon>
    </lineage>
</organism>
<feature type="compositionally biased region" description="Polar residues" evidence="4">
    <location>
        <begin position="1"/>
        <end position="11"/>
    </location>
</feature>
<dbReference type="InterPro" id="IPR011989">
    <property type="entry name" value="ARM-like"/>
</dbReference>
<evidence type="ECO:0000256" key="1">
    <source>
        <dbReference type="ARBA" id="ARBA00010394"/>
    </source>
</evidence>
<feature type="compositionally biased region" description="Basic and acidic residues" evidence="4">
    <location>
        <begin position="12"/>
        <end position="22"/>
    </location>
</feature>
<sequence length="472" mass="51254">MEKAQNTSSKNESAEGHGKDGKFDASELDGYITVHNRIAPEIVNALRSNDRTTRLDAATKLRRLADARETAANQPMIDSGILSNMVNMVSLDDVELHVHLNTVLSWIVAGSDEQASAAVKEGAIQKFILLASSSTSDKARDDALLSLGNIGADSPLREKLIREGGVKPLLDVLDNPSKHQGRHMYQAAQALKSITFSLKPGSDGYEVTWDIIPTLTKYIEYQTDETAGSLEFSLWALGNILSAESTIEATLQSNIVPRLVQLCTAKHSPTRQPALRCVDLILASSNKGTNQLVDAGIIEAIRPCITSEDGRERLRGCWAAANIAVGTAEQAKALMAAGFVPLLVKVVSDPEEGCGAKGHAAWALASLVCDQGPRNHKILETLLEATCLDGLLSALTLEERRVIQESLKGILVFVQTRWNGKQRAIEMLKAGGGVAALRTFKLRPEPDFAPERLMAHTILMYHLEEFSRPPRV</sequence>
<reference evidence="6" key="2">
    <citation type="submission" date="2015-01" db="EMBL/GenBank/DDBJ databases">
        <title>Evolutionary Origins and Diversification of the Mycorrhizal Mutualists.</title>
        <authorList>
            <consortium name="DOE Joint Genome Institute"/>
            <consortium name="Mycorrhizal Genomics Consortium"/>
            <person name="Kohler A."/>
            <person name="Kuo A."/>
            <person name="Nagy L.G."/>
            <person name="Floudas D."/>
            <person name="Copeland A."/>
            <person name="Barry K.W."/>
            <person name="Cichocki N."/>
            <person name="Veneault-Fourrey C."/>
            <person name="LaButti K."/>
            <person name="Lindquist E.A."/>
            <person name="Lipzen A."/>
            <person name="Lundell T."/>
            <person name="Morin E."/>
            <person name="Murat C."/>
            <person name="Riley R."/>
            <person name="Ohm R."/>
            <person name="Sun H."/>
            <person name="Tunlid A."/>
            <person name="Henrissat B."/>
            <person name="Grigoriev I.V."/>
            <person name="Hibbett D.S."/>
            <person name="Martin F."/>
        </authorList>
    </citation>
    <scope>NUCLEOTIDE SEQUENCE [LARGE SCALE GENOMIC DNA]</scope>
    <source>
        <strain evidence="6">MUT 4182</strain>
    </source>
</reference>
<reference evidence="5 6" key="1">
    <citation type="submission" date="2014-04" db="EMBL/GenBank/DDBJ databases">
        <authorList>
            <consortium name="DOE Joint Genome Institute"/>
            <person name="Kuo A."/>
            <person name="Girlanda M."/>
            <person name="Perotto S."/>
            <person name="Kohler A."/>
            <person name="Nagy L.G."/>
            <person name="Floudas D."/>
            <person name="Copeland A."/>
            <person name="Barry K.W."/>
            <person name="Cichocki N."/>
            <person name="Veneault-Fourrey C."/>
            <person name="LaButti K."/>
            <person name="Lindquist E.A."/>
            <person name="Lipzen A."/>
            <person name="Lundell T."/>
            <person name="Morin E."/>
            <person name="Murat C."/>
            <person name="Sun H."/>
            <person name="Tunlid A."/>
            <person name="Henrissat B."/>
            <person name="Grigoriev I.V."/>
            <person name="Hibbett D.S."/>
            <person name="Martin F."/>
            <person name="Nordberg H.P."/>
            <person name="Cantor M.N."/>
            <person name="Hua S.X."/>
        </authorList>
    </citation>
    <scope>NUCLEOTIDE SEQUENCE [LARGE SCALE GENOMIC DNA]</scope>
    <source>
        <strain evidence="5 6">MUT 4182</strain>
    </source>
</reference>
<dbReference type="SUPFAM" id="SSF48371">
    <property type="entry name" value="ARM repeat"/>
    <property type="match status" value="1"/>
</dbReference>
<evidence type="ECO:0000256" key="2">
    <source>
        <dbReference type="ARBA" id="ARBA00022448"/>
    </source>
</evidence>
<evidence type="ECO:0000256" key="3">
    <source>
        <dbReference type="ARBA" id="ARBA00022927"/>
    </source>
</evidence>
<dbReference type="HOGENOM" id="CLU_041471_0_0_1"/>
<keyword evidence="2" id="KW-0813">Transport</keyword>
<evidence type="ECO:0008006" key="7">
    <source>
        <dbReference type="Google" id="ProtNLM"/>
    </source>
</evidence>
<dbReference type="InterPro" id="IPR000225">
    <property type="entry name" value="Armadillo"/>
</dbReference>
<gene>
    <name evidence="5" type="ORF">M407DRAFT_28516</name>
</gene>
<evidence type="ECO:0000256" key="4">
    <source>
        <dbReference type="SAM" id="MobiDB-lite"/>
    </source>
</evidence>
<dbReference type="OrthoDB" id="7537227at2759"/>
<dbReference type="SMART" id="SM00185">
    <property type="entry name" value="ARM"/>
    <property type="match status" value="5"/>
</dbReference>
<evidence type="ECO:0000313" key="5">
    <source>
        <dbReference type="EMBL" id="KIO21879.1"/>
    </source>
</evidence>
<keyword evidence="3" id="KW-0653">Protein transport</keyword>
<dbReference type="InterPro" id="IPR016024">
    <property type="entry name" value="ARM-type_fold"/>
</dbReference>
<dbReference type="STRING" id="1051891.A0A0C3QBU4"/>
<accession>A0A0C3QBU4</accession>
<evidence type="ECO:0000313" key="6">
    <source>
        <dbReference type="Proteomes" id="UP000054248"/>
    </source>
</evidence>
<keyword evidence="6" id="KW-1185">Reference proteome</keyword>
<feature type="region of interest" description="Disordered" evidence="4">
    <location>
        <begin position="1"/>
        <end position="22"/>
    </location>
</feature>
<dbReference type="EMBL" id="KN823124">
    <property type="protein sequence ID" value="KIO21879.1"/>
    <property type="molecule type" value="Genomic_DNA"/>
</dbReference>
<dbReference type="GO" id="GO:0015031">
    <property type="term" value="P:protein transport"/>
    <property type="evidence" value="ECO:0007669"/>
    <property type="project" value="UniProtKB-KW"/>
</dbReference>